<name>A0A3G3LKS4_9EUGL</name>
<comment type="function">
    <text evidence="1">DNA-dependent RNA polymerase catalyzes the transcription of DNA into RNA using the four ribonucleoside triphosphates as substrates.</text>
</comment>
<dbReference type="GeneID" id="38462175"/>
<protein>
    <recommendedName>
        <fullName evidence="5">Plastid-encoded RNA polymerase subunit alpha</fullName>
    </recommendedName>
</protein>
<evidence type="ECO:0000313" key="6">
    <source>
        <dbReference type="EMBL" id="AYQ93309.1"/>
    </source>
</evidence>
<proteinExistence type="predicted"/>
<evidence type="ECO:0000256" key="3">
    <source>
        <dbReference type="ARBA" id="ARBA00023163"/>
    </source>
</evidence>
<keyword evidence="6" id="KW-0150">Chloroplast</keyword>
<evidence type="ECO:0000256" key="4">
    <source>
        <dbReference type="ARBA" id="ARBA00026088"/>
    </source>
</evidence>
<comment type="subunit">
    <text evidence="4">In plastids the minimal PEP RNA polymerase catalytic core is composed of four subunits: alpha, beta, beta', and beta''. When a (nuclear-encoded) sigma factor is associated with the core the holoenzyme is formed, which can initiate transcription.</text>
</comment>
<dbReference type="GO" id="GO:0000428">
    <property type="term" value="C:DNA-directed RNA polymerase complex"/>
    <property type="evidence" value="ECO:0007669"/>
    <property type="project" value="UniProtKB-KW"/>
</dbReference>
<dbReference type="AlphaFoldDB" id="A0A3G3LKS4"/>
<dbReference type="InterPro" id="IPR036603">
    <property type="entry name" value="RBP11-like"/>
</dbReference>
<evidence type="ECO:0000256" key="5">
    <source>
        <dbReference type="ARBA" id="ARBA00031776"/>
    </source>
</evidence>
<evidence type="ECO:0000256" key="1">
    <source>
        <dbReference type="ARBA" id="ARBA00004026"/>
    </source>
</evidence>
<dbReference type="GO" id="GO:0006351">
    <property type="term" value="P:DNA-templated transcription"/>
    <property type="evidence" value="ECO:0007669"/>
    <property type="project" value="InterPro"/>
</dbReference>
<dbReference type="Gene3D" id="2.170.120.12">
    <property type="entry name" value="DNA-directed RNA polymerase, insert domain"/>
    <property type="match status" value="1"/>
</dbReference>
<dbReference type="Gene3D" id="3.30.1360.10">
    <property type="entry name" value="RNA polymerase, RBP11-like subunit"/>
    <property type="match status" value="1"/>
</dbReference>
<geneLocation type="chloroplast" evidence="6"/>
<evidence type="ECO:0000256" key="2">
    <source>
        <dbReference type="ARBA" id="ARBA00022478"/>
    </source>
</evidence>
<keyword evidence="6" id="KW-0934">Plastid</keyword>
<dbReference type="RefSeq" id="YP_009540862.1">
    <property type="nucleotide sequence ID" value="NC_039967.1"/>
</dbReference>
<dbReference type="GO" id="GO:0046983">
    <property type="term" value="F:protein dimerization activity"/>
    <property type="evidence" value="ECO:0007669"/>
    <property type="project" value="InterPro"/>
</dbReference>
<accession>A0A3G3LKS4</accession>
<keyword evidence="3" id="KW-0804">Transcription</keyword>
<dbReference type="SUPFAM" id="SSF56553">
    <property type="entry name" value="Insert subdomain of RNA polymerase alpha subunit"/>
    <property type="match status" value="1"/>
</dbReference>
<dbReference type="EMBL" id="MH898667">
    <property type="protein sequence ID" value="AYQ93309.1"/>
    <property type="molecule type" value="Genomic_DNA"/>
</dbReference>
<keyword evidence="2" id="KW-0240">DNA-directed RNA polymerase</keyword>
<sequence>MKLIKVIVLKVIKTKNSFYTVFDLSFFRPGLAKSGGNLIRNYLLKNLSSFKVNNVLIFIKNKNNKSSKFFNINQYFPLEEIKDPVGKVVSNLKNLIFYNSAFLKIKKNKNIVASIQASGNNYIIEGKDIKINDPRLKYNINHYVTTILSPSLEMKLIFKIEF</sequence>
<dbReference type="InterPro" id="IPR036643">
    <property type="entry name" value="RNApol_insert_sf"/>
</dbReference>
<reference evidence="6" key="1">
    <citation type="journal article" date="2018" name="Sci. Rep.">
        <title>Dynamic evolution of inverted repeats in Euglenophyta plastid genomes.</title>
        <authorList>
            <person name="Karnkowska A."/>
            <person name="Bennett M.S."/>
            <person name="Triemer R.E."/>
        </authorList>
    </citation>
    <scope>NUCLEOTIDE SEQUENCE</scope>
</reference>
<organism evidence="6">
    <name type="scientific">Phacus inflexus</name>
    <dbReference type="NCBI Taxonomy" id="461210"/>
    <lineage>
        <taxon>Eukaryota</taxon>
        <taxon>Discoba</taxon>
        <taxon>Euglenozoa</taxon>
        <taxon>Euglenida</taxon>
        <taxon>Spirocuta</taxon>
        <taxon>Euglenophyceae</taxon>
        <taxon>Euglenales</taxon>
        <taxon>Phacaceae</taxon>
        <taxon>Phacus</taxon>
    </lineage>
</organism>